<proteinExistence type="predicted"/>
<name>A0A099F0R6_9RHOB</name>
<reference evidence="1 2" key="1">
    <citation type="submission" date="2014-09" db="EMBL/GenBank/DDBJ databases">
        <authorList>
            <person name="McGinnis J.M."/>
            <person name="Wolfgang W.J."/>
        </authorList>
    </citation>
    <scope>NUCLEOTIDE SEQUENCE [LARGE SCALE GENOMIC DNA]</scope>
    <source>
        <strain evidence="1 2">HAMBI 3106</strain>
    </source>
</reference>
<dbReference type="Proteomes" id="UP000029917">
    <property type="component" value="Unassembled WGS sequence"/>
</dbReference>
<dbReference type="OrthoDB" id="9807403at2"/>
<evidence type="ECO:0000313" key="1">
    <source>
        <dbReference type="EMBL" id="KGJ03762.1"/>
    </source>
</evidence>
<protein>
    <submittedName>
        <fullName evidence="1">Uncharacterized protein</fullName>
    </submittedName>
</protein>
<comment type="caution">
    <text evidence="1">The sequence shown here is derived from an EMBL/GenBank/DDBJ whole genome shotgun (WGS) entry which is preliminary data.</text>
</comment>
<evidence type="ECO:0000313" key="2">
    <source>
        <dbReference type="Proteomes" id="UP000029917"/>
    </source>
</evidence>
<dbReference type="STRING" id="690417.IC63_12980"/>
<gene>
    <name evidence="1" type="ORF">IC63_12980</name>
</gene>
<sequence length="82" mass="8567">MIWDARWQIVAPPGAAIRAVLPSDLAGRHWRGCGLPRAAVLSSPAIVAGGRVIVPLLDGDDGGIVARPLRGLADFVALLRAH</sequence>
<dbReference type="EMBL" id="JRKS01000048">
    <property type="protein sequence ID" value="KGJ03762.1"/>
    <property type="molecule type" value="Genomic_DNA"/>
</dbReference>
<reference evidence="1 2" key="2">
    <citation type="submission" date="2014-10" db="EMBL/GenBank/DDBJ databases">
        <title>Paracoccus sanguinis sp. nov., isolated from clinical specimens of New York State patients.</title>
        <authorList>
            <person name="Mingle L.A."/>
            <person name="Cole J.A."/>
            <person name="Lapierre P."/>
            <person name="Musser K.A."/>
        </authorList>
    </citation>
    <scope>NUCLEOTIDE SEQUENCE [LARGE SCALE GENOMIC DNA]</scope>
    <source>
        <strain evidence="1 2">HAMBI 3106</strain>
    </source>
</reference>
<dbReference type="AlphaFoldDB" id="A0A099F0R6"/>
<keyword evidence="2" id="KW-1185">Reference proteome</keyword>
<organism evidence="1 2">
    <name type="scientific">Paracoccus sphaerophysae</name>
    <dbReference type="NCBI Taxonomy" id="690417"/>
    <lineage>
        <taxon>Bacteria</taxon>
        <taxon>Pseudomonadati</taxon>
        <taxon>Pseudomonadota</taxon>
        <taxon>Alphaproteobacteria</taxon>
        <taxon>Rhodobacterales</taxon>
        <taxon>Paracoccaceae</taxon>
        <taxon>Paracoccus</taxon>
    </lineage>
</organism>
<accession>A0A099F0R6</accession>